<dbReference type="STRING" id="1810919.A0A3D8S6A5"/>
<keyword evidence="4" id="KW-1185">Reference proteome</keyword>
<dbReference type="AlphaFoldDB" id="A0A3D8S6A5"/>
<dbReference type="GeneID" id="38115667"/>
<dbReference type="Gene3D" id="2.30.30.140">
    <property type="match status" value="1"/>
</dbReference>
<organism evidence="3 4">
    <name type="scientific">Aspergillus mulundensis</name>
    <dbReference type="NCBI Taxonomy" id="1810919"/>
    <lineage>
        <taxon>Eukaryota</taxon>
        <taxon>Fungi</taxon>
        <taxon>Dikarya</taxon>
        <taxon>Ascomycota</taxon>
        <taxon>Pezizomycotina</taxon>
        <taxon>Eurotiomycetes</taxon>
        <taxon>Eurotiomycetidae</taxon>
        <taxon>Eurotiales</taxon>
        <taxon>Aspergillaceae</taxon>
        <taxon>Aspergillus</taxon>
        <taxon>Aspergillus subgen. Nidulantes</taxon>
    </lineage>
</organism>
<evidence type="ECO:0000256" key="1">
    <source>
        <dbReference type="SAM" id="MobiDB-lite"/>
    </source>
</evidence>
<proteinExistence type="predicted"/>
<name>A0A3D8S6A5_9EURO</name>
<protein>
    <recommendedName>
        <fullName evidence="2">PWWP domain-containing protein</fullName>
    </recommendedName>
</protein>
<accession>A0A3D8S6A5</accession>
<feature type="compositionally biased region" description="Basic and acidic residues" evidence="1">
    <location>
        <begin position="388"/>
        <end position="404"/>
    </location>
</feature>
<dbReference type="SMART" id="SM00293">
    <property type="entry name" value="PWWP"/>
    <property type="match status" value="1"/>
</dbReference>
<feature type="compositionally biased region" description="Low complexity" evidence="1">
    <location>
        <begin position="336"/>
        <end position="349"/>
    </location>
</feature>
<gene>
    <name evidence="3" type="ORF">DSM5745_05297</name>
</gene>
<feature type="compositionally biased region" description="Acidic residues" evidence="1">
    <location>
        <begin position="300"/>
        <end position="311"/>
    </location>
</feature>
<dbReference type="Pfam" id="PF00855">
    <property type="entry name" value="PWWP"/>
    <property type="match status" value="1"/>
</dbReference>
<dbReference type="PROSITE" id="PS50812">
    <property type="entry name" value="PWWP"/>
    <property type="match status" value="1"/>
</dbReference>
<feature type="compositionally biased region" description="Basic and acidic residues" evidence="1">
    <location>
        <begin position="495"/>
        <end position="519"/>
    </location>
</feature>
<feature type="compositionally biased region" description="Basic and acidic residues" evidence="1">
    <location>
        <begin position="38"/>
        <end position="73"/>
    </location>
</feature>
<evidence type="ECO:0000259" key="2">
    <source>
        <dbReference type="PROSITE" id="PS50812"/>
    </source>
</evidence>
<comment type="caution">
    <text evidence="3">The sequence shown here is derived from an EMBL/GenBank/DDBJ whole genome shotgun (WGS) entry which is preliminary data.</text>
</comment>
<feature type="compositionally biased region" description="Basic and acidic residues" evidence="1">
    <location>
        <begin position="323"/>
        <end position="334"/>
    </location>
</feature>
<dbReference type="GO" id="GO:0005739">
    <property type="term" value="C:mitochondrion"/>
    <property type="evidence" value="ECO:0007669"/>
    <property type="project" value="InterPro"/>
</dbReference>
<evidence type="ECO:0000313" key="4">
    <source>
        <dbReference type="Proteomes" id="UP000256690"/>
    </source>
</evidence>
<feature type="region of interest" description="Disordered" evidence="1">
    <location>
        <begin position="1"/>
        <end position="133"/>
    </location>
</feature>
<feature type="compositionally biased region" description="Basic and acidic residues" evidence="1">
    <location>
        <begin position="527"/>
        <end position="541"/>
    </location>
</feature>
<dbReference type="InterPro" id="IPR000313">
    <property type="entry name" value="PWWP_dom"/>
</dbReference>
<dbReference type="PANTHER" id="PTHR22910:SF6">
    <property type="entry name" value="PROTEIN MGARP"/>
    <property type="match status" value="1"/>
</dbReference>
<evidence type="ECO:0000313" key="3">
    <source>
        <dbReference type="EMBL" id="RDW81740.1"/>
    </source>
</evidence>
<sequence length="619" mass="67786">MADANTPSSAPAPDAGEAPVERASTELKASPQESAPEPTKENTEKGANGAEEKPAESSPAQEDKKESSDETAEKANTPAEAKQPEGGAAAPAEAERAAAPEANGTPSTTKKLPTKRKSTGGDTKSKLNRKKSMTRITHLDAKAGEYYLARLRSFPPWPAIICDEEILPQSLLGSRPVTAQRPDGTYREDYADGGKRVAERTFPVMFLQTNEFAWIPNTDLTPLDPATCKEVSEKGKSKALLAAYGVAAEDHDLAHYKTMLADHQAAIQQEEEEKEAQEAAKAAAKAEKAAKKNKRKSMEIQDDVDMEDADEEKQPKSTKKRKKDAEAEGDEKPAKTPKTATKLKLTTPKNPAEDKKASGSSKAKQSASKKGKKAAASEESDEASPAPKEPEPKVNLEEAKKKREREVLFIRHRLQKGFISRDHPPKEEEMSQMSGYFTKLEKLNDLEVSIIRETKIHKVLRMIIKLPNIPRDEEFDFRKRALDILSKWKNVLDSDRATPAQDKDEKPKANGVHKEKEGSAEAPAKASESKSEKEDETKLDTPDQDTPMPDAEEKTEETPAPTKSDAEKVESEPAAAGETAEDEKEETEKKAEKPVDEKPEDKQEEEKPAEAGVEAESAA</sequence>
<dbReference type="SUPFAM" id="SSF63748">
    <property type="entry name" value="Tudor/PWWP/MBT"/>
    <property type="match status" value="1"/>
</dbReference>
<feature type="domain" description="PWWP" evidence="2">
    <location>
        <begin position="143"/>
        <end position="226"/>
    </location>
</feature>
<feature type="compositionally biased region" description="Low complexity" evidence="1">
    <location>
        <begin position="78"/>
        <end position="92"/>
    </location>
</feature>
<dbReference type="InterPro" id="IPR026093">
    <property type="entry name" value="MGARP"/>
</dbReference>
<feature type="region of interest" description="Disordered" evidence="1">
    <location>
        <begin position="267"/>
        <end position="404"/>
    </location>
</feature>
<reference evidence="3 4" key="1">
    <citation type="journal article" date="2018" name="IMA Fungus">
        <title>IMA Genome-F 9: Draft genome sequence of Annulohypoxylon stygium, Aspergillus mulundensis, Berkeleyomyces basicola (syn. Thielaviopsis basicola), Ceratocystis smalleyi, two Cercospora beticola strains, Coleophoma cylindrospora, Fusarium fracticaudum, Phialophora cf. hyalina, and Morchella septimelata.</title>
        <authorList>
            <person name="Wingfield B.D."/>
            <person name="Bills G.F."/>
            <person name="Dong Y."/>
            <person name="Huang W."/>
            <person name="Nel W.J."/>
            <person name="Swalarsk-Parry B.S."/>
            <person name="Vaghefi N."/>
            <person name="Wilken P.M."/>
            <person name="An Z."/>
            <person name="de Beer Z.W."/>
            <person name="De Vos L."/>
            <person name="Chen L."/>
            <person name="Duong T.A."/>
            <person name="Gao Y."/>
            <person name="Hammerbacher A."/>
            <person name="Kikkert J.R."/>
            <person name="Li Y."/>
            <person name="Li H."/>
            <person name="Li K."/>
            <person name="Li Q."/>
            <person name="Liu X."/>
            <person name="Ma X."/>
            <person name="Naidoo K."/>
            <person name="Pethybridge S.J."/>
            <person name="Sun J."/>
            <person name="Steenkamp E.T."/>
            <person name="van der Nest M.A."/>
            <person name="van Wyk S."/>
            <person name="Wingfield M.J."/>
            <person name="Xiong C."/>
            <person name="Yue Q."/>
            <person name="Zhang X."/>
        </authorList>
    </citation>
    <scope>NUCLEOTIDE SEQUENCE [LARGE SCALE GENOMIC DNA]</scope>
    <source>
        <strain evidence="3 4">DSM 5745</strain>
    </source>
</reference>
<feature type="region of interest" description="Disordered" evidence="1">
    <location>
        <begin position="495"/>
        <end position="619"/>
    </location>
</feature>
<dbReference type="EMBL" id="PVWQ01000005">
    <property type="protein sequence ID" value="RDW81740.1"/>
    <property type="molecule type" value="Genomic_DNA"/>
</dbReference>
<feature type="compositionally biased region" description="Basic and acidic residues" evidence="1">
    <location>
        <begin position="586"/>
        <end position="609"/>
    </location>
</feature>
<dbReference type="OrthoDB" id="62853at2759"/>
<dbReference type="RefSeq" id="XP_026604793.1">
    <property type="nucleotide sequence ID" value="XM_026747313.1"/>
</dbReference>
<dbReference type="PANTHER" id="PTHR22910">
    <property type="entry name" value="PROTEIN MGARP"/>
    <property type="match status" value="1"/>
</dbReference>
<dbReference type="Proteomes" id="UP000256690">
    <property type="component" value="Unassembled WGS sequence"/>
</dbReference>